<gene>
    <name evidence="4" type="ORF">Tci_056795</name>
</gene>
<evidence type="ECO:0000256" key="2">
    <source>
        <dbReference type="SAM" id="MobiDB-lite"/>
    </source>
</evidence>
<accession>A0A6L2NGZ9</accession>
<proteinExistence type="predicted"/>
<feature type="domain" description="CCHC-type" evidence="3">
    <location>
        <begin position="775"/>
        <end position="790"/>
    </location>
</feature>
<feature type="region of interest" description="Disordered" evidence="2">
    <location>
        <begin position="88"/>
        <end position="121"/>
    </location>
</feature>
<keyword evidence="1" id="KW-0479">Metal-binding</keyword>
<sequence>MGCIRDTLTYTSVYTDSESGRVFWGADEELSDGGSLRVIVYGYDGLLMLPVAPPSLDYIPGPEEPQTPPAPQDEDEHKPMFIQLHDPDFVPEPIYPKDDANDEDEDEEDEEDEEEHLALADSALVITTDELISPPERIEHVFWEADEELSDGGSPRVIVYGYDELPMLPVAPPSPDYEPGPEEPHTPPAPQDEDEHEPMFIQPHDLDFVPEPIYPEYIPLEDEHVLPVEEQPLPSVVSPTAESPEYVVELDPEEDPKKYEDDETEDGPPVIPPPSTDTATTRARITVRLQATISFPPKAEVQRLLAIPTPSPSPLALLSPPSAGERLARCTAPAAFPSPLLPPLLHMPPPRKRLCTAVTAALPSPPLPPPLYIPPPINHRDDIPETKMPPRKRLCLSTLGSRYEIEESSTARPIEGRGIDYGDDIAETEMPPRKRLCLSTLGSRDTWVDPVEAVPEIAPMTVGEWVDLLMEDNIAHQETIQIMEDEASSTDGRDSLSDGRHETRDDQHAGRVVSTARIMAPMTRQGLSTLLNKTNPNNMTPESVQAIIDQALLQNFTNGDGSHSSHEDNRRNLQTARPCFYANFMKCQPLNFKGTEGVNSQIRSLGPDAYSMTWEVLKKKMMDKYCPQGEIKKLEIELWNLKVKENNVSAYTEHFHELTLICTKFVADETEKTDKYVSGLPDNIYGSVKASKPKTLDETIDFANDLMDQKRKRKPYSGNLPKCTKCHFHHNGPCTQKCHKCKKVGHFACDYRSSGNANVANAQRNNGENPKGNGCFECGATGHFKRDSPKLKNKDGVKMNAPGWVYAVGNEEKRGNASRDPDSNVIT</sequence>
<reference evidence="4" key="1">
    <citation type="journal article" date="2019" name="Sci. Rep.">
        <title>Draft genome of Tanacetum cinerariifolium, the natural source of mosquito coil.</title>
        <authorList>
            <person name="Yamashiro T."/>
            <person name="Shiraishi A."/>
            <person name="Satake H."/>
            <person name="Nakayama K."/>
        </authorList>
    </citation>
    <scope>NUCLEOTIDE SEQUENCE</scope>
</reference>
<dbReference type="AlphaFoldDB" id="A0A6L2NGZ9"/>
<feature type="region of interest" description="Disordered" evidence="2">
    <location>
        <begin position="235"/>
        <end position="278"/>
    </location>
</feature>
<comment type="caution">
    <text evidence="4">The sequence shown here is derived from an EMBL/GenBank/DDBJ whole genome shotgun (WGS) entry which is preliminary data.</text>
</comment>
<protein>
    <recommendedName>
        <fullName evidence="3">CCHC-type domain-containing protein</fullName>
    </recommendedName>
</protein>
<feature type="non-terminal residue" evidence="4">
    <location>
        <position position="827"/>
    </location>
</feature>
<evidence type="ECO:0000313" key="4">
    <source>
        <dbReference type="EMBL" id="GEU84817.1"/>
    </source>
</evidence>
<feature type="compositionally biased region" description="Pro residues" evidence="2">
    <location>
        <begin position="62"/>
        <end position="71"/>
    </location>
</feature>
<feature type="region of interest" description="Disordered" evidence="2">
    <location>
        <begin position="482"/>
        <end position="509"/>
    </location>
</feature>
<dbReference type="Gene3D" id="4.10.60.10">
    <property type="entry name" value="Zinc finger, CCHC-type"/>
    <property type="match status" value="1"/>
</dbReference>
<feature type="compositionally biased region" description="Pro residues" evidence="2">
    <location>
        <begin position="169"/>
        <end position="178"/>
    </location>
</feature>
<name>A0A6L2NGZ9_TANCI</name>
<feature type="region of interest" description="Disordered" evidence="2">
    <location>
        <begin position="169"/>
        <end position="196"/>
    </location>
</feature>
<feature type="region of interest" description="Disordered" evidence="2">
    <location>
        <begin position="57"/>
        <end position="76"/>
    </location>
</feature>
<keyword evidence="1" id="KW-0863">Zinc-finger</keyword>
<evidence type="ECO:0000256" key="1">
    <source>
        <dbReference type="PROSITE-ProRule" id="PRU00047"/>
    </source>
</evidence>
<dbReference type="InterPro" id="IPR001878">
    <property type="entry name" value="Znf_CCHC"/>
</dbReference>
<dbReference type="EMBL" id="BKCJ010008975">
    <property type="protein sequence ID" value="GEU84817.1"/>
    <property type="molecule type" value="Genomic_DNA"/>
</dbReference>
<dbReference type="GO" id="GO:0008270">
    <property type="term" value="F:zinc ion binding"/>
    <property type="evidence" value="ECO:0007669"/>
    <property type="project" value="UniProtKB-KW"/>
</dbReference>
<dbReference type="SMART" id="SM00343">
    <property type="entry name" value="ZnF_C2HC"/>
    <property type="match status" value="2"/>
</dbReference>
<dbReference type="SUPFAM" id="SSF57756">
    <property type="entry name" value="Retrovirus zinc finger-like domains"/>
    <property type="match status" value="1"/>
</dbReference>
<dbReference type="PROSITE" id="PS50158">
    <property type="entry name" value="ZF_CCHC"/>
    <property type="match status" value="1"/>
</dbReference>
<dbReference type="GO" id="GO:0003676">
    <property type="term" value="F:nucleic acid binding"/>
    <property type="evidence" value="ECO:0007669"/>
    <property type="project" value="InterPro"/>
</dbReference>
<organism evidence="4">
    <name type="scientific">Tanacetum cinerariifolium</name>
    <name type="common">Dalmatian daisy</name>
    <name type="synonym">Chrysanthemum cinerariifolium</name>
    <dbReference type="NCBI Taxonomy" id="118510"/>
    <lineage>
        <taxon>Eukaryota</taxon>
        <taxon>Viridiplantae</taxon>
        <taxon>Streptophyta</taxon>
        <taxon>Embryophyta</taxon>
        <taxon>Tracheophyta</taxon>
        <taxon>Spermatophyta</taxon>
        <taxon>Magnoliopsida</taxon>
        <taxon>eudicotyledons</taxon>
        <taxon>Gunneridae</taxon>
        <taxon>Pentapetalae</taxon>
        <taxon>asterids</taxon>
        <taxon>campanulids</taxon>
        <taxon>Asterales</taxon>
        <taxon>Asteraceae</taxon>
        <taxon>Asteroideae</taxon>
        <taxon>Anthemideae</taxon>
        <taxon>Anthemidinae</taxon>
        <taxon>Tanacetum</taxon>
    </lineage>
</organism>
<feature type="compositionally biased region" description="Basic and acidic residues" evidence="2">
    <location>
        <begin position="491"/>
        <end position="509"/>
    </location>
</feature>
<dbReference type="InterPro" id="IPR036875">
    <property type="entry name" value="Znf_CCHC_sf"/>
</dbReference>
<dbReference type="InterPro" id="IPR005162">
    <property type="entry name" value="Retrotrans_gag_dom"/>
</dbReference>
<feature type="compositionally biased region" description="Acidic residues" evidence="2">
    <location>
        <begin position="100"/>
        <end position="115"/>
    </location>
</feature>
<dbReference type="Pfam" id="PF03732">
    <property type="entry name" value="Retrotrans_gag"/>
    <property type="match status" value="1"/>
</dbReference>
<evidence type="ECO:0000259" key="3">
    <source>
        <dbReference type="PROSITE" id="PS50158"/>
    </source>
</evidence>
<keyword evidence="1" id="KW-0862">Zinc</keyword>